<dbReference type="CDD" id="cd05966">
    <property type="entry name" value="ACS"/>
    <property type="match status" value="1"/>
</dbReference>
<evidence type="ECO:0000256" key="5">
    <source>
        <dbReference type="ARBA" id="ARBA00022840"/>
    </source>
</evidence>
<gene>
    <name evidence="10" type="ORF">MARPO_0041s0059</name>
</gene>
<dbReference type="EC" id="6.2.1.1" evidence="2"/>
<sequence length="836" mass="90726">MTTLSCGVLSGPICCPAPSSARGVRGAAGSSGASKRSGGRPGNGEREPSSFLSASSASASASDSSTSSSSSGSDITASCSSSGVFRGRFGARASPSALSGAAGRVGRGWTGATFGISRAICPLRCMAPTPGTGAAFTNGRPAAGSSQVDLTSVLSVDTRYKTETHAAASAGEQVVEETQVLFEANEEFRKNALVSSTEKYEEMYKQSVEDPDTFWSEIASQFHWEKKWDVTDGKVHTENFDVRKGPIKVEWFKGGKTNICYNALDRHVEAGRANDVAMFWEGNEPGYDSSVTFGNLLDLVSQVSNYLRSVGVKKGDAVVIYMPMLVELPVAMLACARIGAIHSVVFAGFSADSLAQRISDCKPKVVLTANGVMRGTKFINLKTIVDDALKQAKQEGYTVETSVVFANEVATKKEETAWVEGRDIWWQDVIPSQSTKSEVEWVDAEDPLFLLYTSGSTGKPKGVLHSTGGYMVYTATTFKHAFDYRPGEVYWCTADCGWITGHSYLTYGPLLNGATVVNFEGVPTYPDAGRCWEIVDKYNVNIFYTAPTAIRALMREGDKPVKKHLRKSLRVLGSVGEPINPAAWKWYYEVVGDSRCPISDTWWQTETGGFMITPMPGGWPLKPGSATFPFFGVQPAIVDENGKELHGECSGYLCVKASWPSTFRTLFGDHPRYETTYFAPFKGFYFSGDGCHRDKDGYYWLTGRVDDVINVSGHRIGSAEVESALVHHPLCAEAAVVGYDHEVKGQGIYAFVTLVEGVEYSDKLRKDLIAKVRSQIGPFAAPDIIHWAPGLPKTRSGKIMRRILRKIAASQIDELGDVSTLADPGVVEQLIELRDK</sequence>
<dbReference type="EMBL" id="KZ772713">
    <property type="protein sequence ID" value="PTQ40163.1"/>
    <property type="molecule type" value="Genomic_DNA"/>
</dbReference>
<dbReference type="FunFam" id="3.30.300.30:FF:000004">
    <property type="entry name" value="Acetyl-coenzyme A synthetase"/>
    <property type="match status" value="1"/>
</dbReference>
<dbReference type="GO" id="GO:0016208">
    <property type="term" value="F:AMP binding"/>
    <property type="evidence" value="ECO:0007669"/>
    <property type="project" value="InterPro"/>
</dbReference>
<evidence type="ECO:0000313" key="10">
    <source>
        <dbReference type="EMBL" id="PTQ40163.1"/>
    </source>
</evidence>
<evidence type="ECO:0000256" key="3">
    <source>
        <dbReference type="ARBA" id="ARBA00022598"/>
    </source>
</evidence>
<dbReference type="InterPro" id="IPR032387">
    <property type="entry name" value="ACAS_N"/>
</dbReference>
<dbReference type="Proteomes" id="UP000244005">
    <property type="component" value="Unassembled WGS sequence"/>
</dbReference>
<dbReference type="FunFam" id="3.40.50.12780:FF:000001">
    <property type="entry name" value="Acetyl-coenzyme A synthetase"/>
    <property type="match status" value="1"/>
</dbReference>
<dbReference type="HAMAP" id="MF_01123">
    <property type="entry name" value="Ac_CoA_synth"/>
    <property type="match status" value="1"/>
</dbReference>
<keyword evidence="4" id="KW-0547">Nucleotide-binding</keyword>
<dbReference type="InterPro" id="IPR011904">
    <property type="entry name" value="Ac_CoA_lig"/>
</dbReference>
<dbReference type="SUPFAM" id="SSF56801">
    <property type="entry name" value="Acetyl-CoA synthetase-like"/>
    <property type="match status" value="1"/>
</dbReference>
<evidence type="ECO:0000313" key="11">
    <source>
        <dbReference type="Proteomes" id="UP000244005"/>
    </source>
</evidence>
<dbReference type="InterPro" id="IPR025110">
    <property type="entry name" value="AMP-bd_C"/>
</dbReference>
<evidence type="ECO:0000259" key="7">
    <source>
        <dbReference type="Pfam" id="PF00501"/>
    </source>
</evidence>
<dbReference type="InterPro" id="IPR020845">
    <property type="entry name" value="AMP-binding_CS"/>
</dbReference>
<evidence type="ECO:0000259" key="9">
    <source>
        <dbReference type="Pfam" id="PF16177"/>
    </source>
</evidence>
<feature type="compositionally biased region" description="Low complexity" evidence="6">
    <location>
        <begin position="19"/>
        <end position="36"/>
    </location>
</feature>
<protein>
    <recommendedName>
        <fullName evidence="2">acetate--CoA ligase</fullName>
        <ecNumber evidence="2">6.2.1.1</ecNumber>
    </recommendedName>
</protein>
<feature type="domain" description="Acetyl-coenzyme A synthetase N-terminal" evidence="9">
    <location>
        <begin position="200"/>
        <end position="263"/>
    </location>
</feature>
<dbReference type="OMA" id="INVSYNC"/>
<dbReference type="PROSITE" id="PS00455">
    <property type="entry name" value="AMP_BINDING"/>
    <property type="match status" value="1"/>
</dbReference>
<dbReference type="Pfam" id="PF16177">
    <property type="entry name" value="ACAS_N"/>
    <property type="match status" value="1"/>
</dbReference>
<dbReference type="Pfam" id="PF13193">
    <property type="entry name" value="AMP-binding_C"/>
    <property type="match status" value="1"/>
</dbReference>
<dbReference type="InterPro" id="IPR000873">
    <property type="entry name" value="AMP-dep_synth/lig_dom"/>
</dbReference>
<comment type="similarity">
    <text evidence="1">Belongs to the ATP-dependent AMP-binding enzyme family.</text>
</comment>
<dbReference type="Gene3D" id="3.40.50.12780">
    <property type="entry name" value="N-terminal domain of ligase-like"/>
    <property type="match status" value="1"/>
</dbReference>
<dbReference type="NCBIfam" id="TIGR02188">
    <property type="entry name" value="Ac_CoA_lig_AcsA"/>
    <property type="match status" value="1"/>
</dbReference>
<evidence type="ECO:0000256" key="1">
    <source>
        <dbReference type="ARBA" id="ARBA00006432"/>
    </source>
</evidence>
<dbReference type="InterPro" id="IPR045851">
    <property type="entry name" value="AMP-bd_C_sf"/>
</dbReference>
<dbReference type="GO" id="GO:0005524">
    <property type="term" value="F:ATP binding"/>
    <property type="evidence" value="ECO:0007669"/>
    <property type="project" value="UniProtKB-KW"/>
</dbReference>
<evidence type="ECO:0000256" key="6">
    <source>
        <dbReference type="SAM" id="MobiDB-lite"/>
    </source>
</evidence>
<feature type="region of interest" description="Disordered" evidence="6">
    <location>
        <begin position="16"/>
        <end position="75"/>
    </location>
</feature>
<dbReference type="Gene3D" id="3.30.300.30">
    <property type="match status" value="1"/>
</dbReference>
<dbReference type="Gramene" id="Mp4g17780.1">
    <property type="protein sequence ID" value="Mp4g17780.1.cds"/>
    <property type="gene ID" value="Mp4g17780"/>
</dbReference>
<dbReference type="NCBIfam" id="NF001208">
    <property type="entry name" value="PRK00174.1"/>
    <property type="match status" value="1"/>
</dbReference>
<evidence type="ECO:0000256" key="2">
    <source>
        <dbReference type="ARBA" id="ARBA00013275"/>
    </source>
</evidence>
<dbReference type="InterPro" id="IPR042099">
    <property type="entry name" value="ANL_N_sf"/>
</dbReference>
<dbReference type="AlphaFoldDB" id="A0A2R6X236"/>
<keyword evidence="11" id="KW-1185">Reference proteome</keyword>
<dbReference type="Pfam" id="PF00501">
    <property type="entry name" value="AMP-binding"/>
    <property type="match status" value="1"/>
</dbReference>
<proteinExistence type="inferred from homology"/>
<dbReference type="PANTHER" id="PTHR24095:SF14">
    <property type="entry name" value="ACETYL-COENZYME A SYNTHETASE 1"/>
    <property type="match status" value="1"/>
</dbReference>
<dbReference type="OrthoDB" id="1706066at2759"/>
<accession>A0A2R6X236</accession>
<organism evidence="10 11">
    <name type="scientific">Marchantia polymorpha</name>
    <name type="common">Common liverwort</name>
    <name type="synonym">Marchantia aquatica</name>
    <dbReference type="NCBI Taxonomy" id="3197"/>
    <lineage>
        <taxon>Eukaryota</taxon>
        <taxon>Viridiplantae</taxon>
        <taxon>Streptophyta</taxon>
        <taxon>Embryophyta</taxon>
        <taxon>Marchantiophyta</taxon>
        <taxon>Marchantiopsida</taxon>
        <taxon>Marchantiidae</taxon>
        <taxon>Marchantiales</taxon>
        <taxon>Marchantiaceae</taxon>
        <taxon>Marchantia</taxon>
    </lineage>
</organism>
<dbReference type="PANTHER" id="PTHR24095">
    <property type="entry name" value="ACETYL-COENZYME A SYNTHETASE"/>
    <property type="match status" value="1"/>
</dbReference>
<feature type="domain" description="AMP-binding enzyme C-terminal" evidence="8">
    <location>
        <begin position="720"/>
        <end position="798"/>
    </location>
</feature>
<feature type="compositionally biased region" description="Low complexity" evidence="6">
    <location>
        <begin position="49"/>
        <end position="75"/>
    </location>
</feature>
<evidence type="ECO:0000256" key="4">
    <source>
        <dbReference type="ARBA" id="ARBA00022741"/>
    </source>
</evidence>
<keyword evidence="3" id="KW-0436">Ligase</keyword>
<dbReference type="GO" id="GO:0006085">
    <property type="term" value="P:acetyl-CoA biosynthetic process"/>
    <property type="evidence" value="ECO:0000318"/>
    <property type="project" value="GO_Central"/>
</dbReference>
<feature type="domain" description="AMP-dependent synthetase/ligase" evidence="7">
    <location>
        <begin position="271"/>
        <end position="657"/>
    </location>
</feature>
<dbReference type="GO" id="GO:0019427">
    <property type="term" value="P:acetyl-CoA biosynthetic process from acetate"/>
    <property type="evidence" value="ECO:0007669"/>
    <property type="project" value="InterPro"/>
</dbReference>
<reference evidence="11" key="1">
    <citation type="journal article" date="2017" name="Cell">
        <title>Insights into land plant evolution garnered from the Marchantia polymorpha genome.</title>
        <authorList>
            <person name="Bowman J.L."/>
            <person name="Kohchi T."/>
            <person name="Yamato K.T."/>
            <person name="Jenkins J."/>
            <person name="Shu S."/>
            <person name="Ishizaki K."/>
            <person name="Yamaoka S."/>
            <person name="Nishihama R."/>
            <person name="Nakamura Y."/>
            <person name="Berger F."/>
            <person name="Adam C."/>
            <person name="Aki S.S."/>
            <person name="Althoff F."/>
            <person name="Araki T."/>
            <person name="Arteaga-Vazquez M.A."/>
            <person name="Balasubrmanian S."/>
            <person name="Barry K."/>
            <person name="Bauer D."/>
            <person name="Boehm C.R."/>
            <person name="Briginshaw L."/>
            <person name="Caballero-Perez J."/>
            <person name="Catarino B."/>
            <person name="Chen F."/>
            <person name="Chiyoda S."/>
            <person name="Chovatia M."/>
            <person name="Davies K.M."/>
            <person name="Delmans M."/>
            <person name="Demura T."/>
            <person name="Dierschke T."/>
            <person name="Dolan L."/>
            <person name="Dorantes-Acosta A.E."/>
            <person name="Eklund D.M."/>
            <person name="Florent S.N."/>
            <person name="Flores-Sandoval E."/>
            <person name="Fujiyama A."/>
            <person name="Fukuzawa H."/>
            <person name="Galik B."/>
            <person name="Grimanelli D."/>
            <person name="Grimwood J."/>
            <person name="Grossniklaus U."/>
            <person name="Hamada T."/>
            <person name="Haseloff J."/>
            <person name="Hetherington A.J."/>
            <person name="Higo A."/>
            <person name="Hirakawa Y."/>
            <person name="Hundley H.N."/>
            <person name="Ikeda Y."/>
            <person name="Inoue K."/>
            <person name="Inoue S.I."/>
            <person name="Ishida S."/>
            <person name="Jia Q."/>
            <person name="Kakita M."/>
            <person name="Kanazawa T."/>
            <person name="Kawai Y."/>
            <person name="Kawashima T."/>
            <person name="Kennedy M."/>
            <person name="Kinose K."/>
            <person name="Kinoshita T."/>
            <person name="Kohara Y."/>
            <person name="Koide E."/>
            <person name="Komatsu K."/>
            <person name="Kopischke S."/>
            <person name="Kubo M."/>
            <person name="Kyozuka J."/>
            <person name="Lagercrantz U."/>
            <person name="Lin S.S."/>
            <person name="Lindquist E."/>
            <person name="Lipzen A.M."/>
            <person name="Lu C.W."/>
            <person name="De Luna E."/>
            <person name="Martienssen R.A."/>
            <person name="Minamino N."/>
            <person name="Mizutani M."/>
            <person name="Mizutani M."/>
            <person name="Mochizuki N."/>
            <person name="Monte I."/>
            <person name="Mosher R."/>
            <person name="Nagasaki H."/>
            <person name="Nakagami H."/>
            <person name="Naramoto S."/>
            <person name="Nishitani K."/>
            <person name="Ohtani M."/>
            <person name="Okamoto T."/>
            <person name="Okumura M."/>
            <person name="Phillips J."/>
            <person name="Pollak B."/>
            <person name="Reinders A."/>
            <person name="Rovekamp M."/>
            <person name="Sano R."/>
            <person name="Sawa S."/>
            <person name="Schmid M.W."/>
            <person name="Shirakawa M."/>
            <person name="Solano R."/>
            <person name="Spunde A."/>
            <person name="Suetsugu N."/>
            <person name="Sugano S."/>
            <person name="Sugiyama A."/>
            <person name="Sun R."/>
            <person name="Suzuki Y."/>
            <person name="Takenaka M."/>
            <person name="Takezawa D."/>
            <person name="Tomogane H."/>
            <person name="Tsuzuki M."/>
            <person name="Ueda T."/>
            <person name="Umeda M."/>
            <person name="Ward J.M."/>
            <person name="Watanabe Y."/>
            <person name="Yazaki K."/>
            <person name="Yokoyama R."/>
            <person name="Yoshitake Y."/>
            <person name="Yotsui I."/>
            <person name="Zachgo S."/>
            <person name="Schmutz J."/>
        </authorList>
    </citation>
    <scope>NUCLEOTIDE SEQUENCE [LARGE SCALE GENOMIC DNA]</scope>
    <source>
        <strain evidence="11">Tak-1</strain>
    </source>
</reference>
<keyword evidence="5" id="KW-0067">ATP-binding</keyword>
<dbReference type="GO" id="GO:0003987">
    <property type="term" value="F:acetate-CoA ligase activity"/>
    <property type="evidence" value="ECO:0000318"/>
    <property type="project" value="GO_Central"/>
</dbReference>
<evidence type="ECO:0000259" key="8">
    <source>
        <dbReference type="Pfam" id="PF13193"/>
    </source>
</evidence>
<name>A0A2R6X236_MARPO</name>